<accession>A0A934R8U4</accession>
<keyword evidence="2" id="KW-1133">Transmembrane helix</keyword>
<feature type="compositionally biased region" description="Low complexity" evidence="1">
    <location>
        <begin position="47"/>
        <end position="58"/>
    </location>
</feature>
<comment type="caution">
    <text evidence="3">The sequence shown here is derived from an EMBL/GenBank/DDBJ whole genome shotgun (WGS) entry which is preliminary data.</text>
</comment>
<feature type="compositionally biased region" description="Basic and acidic residues" evidence="1">
    <location>
        <begin position="67"/>
        <end position="81"/>
    </location>
</feature>
<keyword evidence="2" id="KW-0812">Transmembrane</keyword>
<keyword evidence="2" id="KW-0472">Membrane</keyword>
<gene>
    <name evidence="3" type="ORF">JIN84_20615</name>
</gene>
<evidence type="ECO:0000256" key="1">
    <source>
        <dbReference type="SAM" id="MobiDB-lite"/>
    </source>
</evidence>
<feature type="region of interest" description="Disordered" evidence="1">
    <location>
        <begin position="39"/>
        <end position="81"/>
    </location>
</feature>
<proteinExistence type="predicted"/>
<evidence type="ECO:0000256" key="2">
    <source>
        <dbReference type="SAM" id="Phobius"/>
    </source>
</evidence>
<dbReference type="Proteomes" id="UP000600139">
    <property type="component" value="Unassembled WGS sequence"/>
</dbReference>
<name>A0A934R8U4_9BACT</name>
<dbReference type="AlphaFoldDB" id="A0A934R8U4"/>
<keyword evidence="4" id="KW-1185">Reference proteome</keyword>
<feature type="transmembrane region" description="Helical" evidence="2">
    <location>
        <begin position="12"/>
        <end position="31"/>
    </location>
</feature>
<organism evidence="3 4">
    <name type="scientific">Luteolibacter yonseiensis</name>
    <dbReference type="NCBI Taxonomy" id="1144680"/>
    <lineage>
        <taxon>Bacteria</taxon>
        <taxon>Pseudomonadati</taxon>
        <taxon>Verrucomicrobiota</taxon>
        <taxon>Verrucomicrobiia</taxon>
        <taxon>Verrucomicrobiales</taxon>
        <taxon>Verrucomicrobiaceae</taxon>
        <taxon>Luteolibacter</taxon>
    </lineage>
</organism>
<reference evidence="3" key="1">
    <citation type="submission" date="2021-01" db="EMBL/GenBank/DDBJ databases">
        <title>Modified the classification status of verrucomicrobia.</title>
        <authorList>
            <person name="Feng X."/>
        </authorList>
    </citation>
    <scope>NUCLEOTIDE SEQUENCE</scope>
    <source>
        <strain evidence="3">JCM 18052</strain>
    </source>
</reference>
<protein>
    <submittedName>
        <fullName evidence="3">Uncharacterized protein</fullName>
    </submittedName>
</protein>
<sequence length="392" mass="43497">MKVPFKFLRFHPLALLSIGVGVGLICGWSLGRTAGYGTAEPLHPSPAQSQAANGGAQQDITGANTSDGRRDRETAASKKVSEDLARSARAIFQENVKARRIARFEKLVEKTGVDRLPELVALIRENDLRGNDSGDEWTRIWVSWSERDPQSAIDFFTTYDWTGWSPLALGEARNRTLATWAHADPEMARRFVEADEGFMNGDRAMVYGLVEGWANTDPGGAADWLFRNGLAMGDEYEKIVAAFRRNGGQEGLESWFFKLDPTTVPDKDLAAFARSMNPAKTAEWIGERHGEAWVKDSEMVVDTARALARQDPEGAVRWAVETGLEDAMHFAISGWCEKDLEAASGWVKENPNQKNSLQAATVVMAYLRHKDPAAAREWADSIPDQSLRDQLR</sequence>
<dbReference type="EMBL" id="JAENIK010000013">
    <property type="protein sequence ID" value="MBK1818038.1"/>
    <property type="molecule type" value="Genomic_DNA"/>
</dbReference>
<evidence type="ECO:0000313" key="3">
    <source>
        <dbReference type="EMBL" id="MBK1818038.1"/>
    </source>
</evidence>
<evidence type="ECO:0000313" key="4">
    <source>
        <dbReference type="Proteomes" id="UP000600139"/>
    </source>
</evidence>
<dbReference type="RefSeq" id="WP_200352993.1">
    <property type="nucleotide sequence ID" value="NZ_BAABHZ010000002.1"/>
</dbReference>